<sequence length="206" mass="23881">MKINYHSPFWQRMEKLYYVILLNLLWILFSLPIITIGASTAALYHTTFNLVKGKDVQVFTDFYHAFKLNFVRNMVMGLFVICFGLLLMLVQGFYLQLATEISQVIYYLYLFVTFLFILFLVNIFPVLGSFKGSFLEIARITLFLSIKYLPMSILMIIINFFILYLCQFVIPLAVIAVALIAFVNSHIFLKKVLKVSFTAEELSSVN</sequence>
<reference evidence="2" key="1">
    <citation type="submission" date="2022-10" db="EMBL/GenBank/DDBJ databases">
        <title>Description of Fervidibacillus gen. nov. in the family Fervidibacillaceae fam. nov. with two species, Fervidibacillus albus sp. nov., and Fervidibacillus halotolerans sp. nov., isolated from tidal flat sediments.</title>
        <authorList>
            <person name="Kwon K.K."/>
            <person name="Yang S.-H."/>
        </authorList>
    </citation>
    <scope>NUCLEOTIDE SEQUENCE</scope>
    <source>
        <strain evidence="2">JCM 19140</strain>
    </source>
</reference>
<feature type="transmembrane region" description="Helical" evidence="1">
    <location>
        <begin position="74"/>
        <end position="94"/>
    </location>
</feature>
<feature type="transmembrane region" description="Helical" evidence="1">
    <location>
        <begin position="168"/>
        <end position="189"/>
    </location>
</feature>
<dbReference type="Pfam" id="PF04854">
    <property type="entry name" value="DUF624"/>
    <property type="match status" value="1"/>
</dbReference>
<comment type="caution">
    <text evidence="2">The sequence shown here is derived from an EMBL/GenBank/DDBJ whole genome shotgun (WGS) entry which is preliminary data.</text>
</comment>
<protein>
    <submittedName>
        <fullName evidence="2">DUF624 domain-containing protein</fullName>
    </submittedName>
</protein>
<feature type="transmembrane region" description="Helical" evidence="1">
    <location>
        <begin position="16"/>
        <end position="44"/>
    </location>
</feature>
<feature type="transmembrane region" description="Helical" evidence="1">
    <location>
        <begin position="106"/>
        <end position="128"/>
    </location>
</feature>
<accession>A0AAE3IUZ2</accession>
<feature type="transmembrane region" description="Helical" evidence="1">
    <location>
        <begin position="140"/>
        <end position="162"/>
    </location>
</feature>
<keyword evidence="1" id="KW-1133">Transmembrane helix</keyword>
<dbReference type="RefSeq" id="WP_263074438.1">
    <property type="nucleotide sequence ID" value="NZ_JAOUSF010000006.1"/>
</dbReference>
<dbReference type="Proteomes" id="UP001209318">
    <property type="component" value="Unassembled WGS sequence"/>
</dbReference>
<proteinExistence type="predicted"/>
<name>A0AAE3IUZ2_9BACI</name>
<keyword evidence="1" id="KW-0472">Membrane</keyword>
<dbReference type="InterPro" id="IPR006938">
    <property type="entry name" value="DUF624"/>
</dbReference>
<keyword evidence="1" id="KW-0812">Transmembrane</keyword>
<keyword evidence="3" id="KW-1185">Reference proteome</keyword>
<gene>
    <name evidence="2" type="ORF">OEV98_16435</name>
</gene>
<evidence type="ECO:0000256" key="1">
    <source>
        <dbReference type="SAM" id="Phobius"/>
    </source>
</evidence>
<organism evidence="2 3">
    <name type="scientific">Perspicuibacillus lycopersici</name>
    <dbReference type="NCBI Taxonomy" id="1325689"/>
    <lineage>
        <taxon>Bacteria</taxon>
        <taxon>Bacillati</taxon>
        <taxon>Bacillota</taxon>
        <taxon>Bacilli</taxon>
        <taxon>Bacillales</taxon>
        <taxon>Bacillaceae</taxon>
        <taxon>Perspicuibacillus</taxon>
    </lineage>
</organism>
<dbReference type="AlphaFoldDB" id="A0AAE3IUZ2"/>
<evidence type="ECO:0000313" key="3">
    <source>
        <dbReference type="Proteomes" id="UP001209318"/>
    </source>
</evidence>
<dbReference type="EMBL" id="JAOUSF010000006">
    <property type="protein sequence ID" value="MCU9615125.1"/>
    <property type="molecule type" value="Genomic_DNA"/>
</dbReference>
<evidence type="ECO:0000313" key="2">
    <source>
        <dbReference type="EMBL" id="MCU9615125.1"/>
    </source>
</evidence>